<dbReference type="RefSeq" id="WP_310030542.1">
    <property type="nucleotide sequence ID" value="NZ_JAVDRL010000004.1"/>
</dbReference>
<feature type="domain" description="AAA+ ATPase" evidence="18">
    <location>
        <begin position="537"/>
        <end position="716"/>
    </location>
</feature>
<evidence type="ECO:0000256" key="11">
    <source>
        <dbReference type="ARBA" id="ARBA00022840"/>
    </source>
</evidence>
<evidence type="ECO:0000256" key="6">
    <source>
        <dbReference type="ARBA" id="ARBA00022519"/>
    </source>
</evidence>
<comment type="similarity">
    <text evidence="3">Belongs to the etk/wzc family.</text>
</comment>
<name>A0ABU1MXI9_9CAUL</name>
<evidence type="ECO:0000256" key="14">
    <source>
        <dbReference type="ARBA" id="ARBA00023137"/>
    </source>
</evidence>
<keyword evidence="14" id="KW-0829">Tyrosine-protein kinase</keyword>
<dbReference type="PANTHER" id="PTHR32309">
    <property type="entry name" value="TYROSINE-PROTEIN KINASE"/>
    <property type="match status" value="1"/>
</dbReference>
<keyword evidence="13 17" id="KW-0472">Membrane</keyword>
<comment type="similarity">
    <text evidence="2">Belongs to the CpsD/CapB family.</text>
</comment>
<dbReference type="InterPro" id="IPR032807">
    <property type="entry name" value="GNVR"/>
</dbReference>
<dbReference type="Pfam" id="PF13614">
    <property type="entry name" value="AAA_31"/>
    <property type="match status" value="1"/>
</dbReference>
<dbReference type="Pfam" id="PF13807">
    <property type="entry name" value="GNVR"/>
    <property type="match status" value="1"/>
</dbReference>
<evidence type="ECO:0000256" key="4">
    <source>
        <dbReference type="ARBA" id="ARBA00011903"/>
    </source>
</evidence>
<dbReference type="SUPFAM" id="SSF52540">
    <property type="entry name" value="P-loop containing nucleoside triphosphate hydrolases"/>
    <property type="match status" value="1"/>
</dbReference>
<keyword evidence="11" id="KW-0067">ATP-binding</keyword>
<evidence type="ECO:0000256" key="7">
    <source>
        <dbReference type="ARBA" id="ARBA00022679"/>
    </source>
</evidence>
<keyword evidence="8 17" id="KW-0812">Transmembrane</keyword>
<dbReference type="InterPro" id="IPR027417">
    <property type="entry name" value="P-loop_NTPase"/>
</dbReference>
<dbReference type="CDD" id="cd05387">
    <property type="entry name" value="BY-kinase"/>
    <property type="match status" value="1"/>
</dbReference>
<comment type="caution">
    <text evidence="19">The sequence shown here is derived from an EMBL/GenBank/DDBJ whole genome shotgun (WGS) entry which is preliminary data.</text>
</comment>
<comment type="subcellular location">
    <subcellularLocation>
        <location evidence="1">Cell inner membrane</location>
        <topology evidence="1">Multi-pass membrane protein</topology>
    </subcellularLocation>
</comment>
<evidence type="ECO:0000313" key="20">
    <source>
        <dbReference type="Proteomes" id="UP001262754"/>
    </source>
</evidence>
<dbReference type="InterPro" id="IPR005702">
    <property type="entry name" value="Wzc-like_C"/>
</dbReference>
<dbReference type="Pfam" id="PF02706">
    <property type="entry name" value="Wzz"/>
    <property type="match status" value="1"/>
</dbReference>
<keyword evidence="20" id="KW-1185">Reference proteome</keyword>
<dbReference type="InterPro" id="IPR025669">
    <property type="entry name" value="AAA_dom"/>
</dbReference>
<evidence type="ECO:0000256" key="1">
    <source>
        <dbReference type="ARBA" id="ARBA00004429"/>
    </source>
</evidence>
<keyword evidence="5" id="KW-1003">Cell membrane</keyword>
<evidence type="ECO:0000256" key="17">
    <source>
        <dbReference type="SAM" id="Phobius"/>
    </source>
</evidence>
<evidence type="ECO:0000256" key="12">
    <source>
        <dbReference type="ARBA" id="ARBA00022989"/>
    </source>
</evidence>
<dbReference type="PANTHER" id="PTHR32309:SF13">
    <property type="entry name" value="FERRIC ENTEROBACTIN TRANSPORT PROTEIN FEPE"/>
    <property type="match status" value="1"/>
</dbReference>
<evidence type="ECO:0000313" key="19">
    <source>
        <dbReference type="EMBL" id="MDR6530818.1"/>
    </source>
</evidence>
<feature type="coiled-coil region" evidence="16">
    <location>
        <begin position="214"/>
        <end position="284"/>
    </location>
</feature>
<evidence type="ECO:0000256" key="8">
    <source>
        <dbReference type="ARBA" id="ARBA00022692"/>
    </source>
</evidence>
<dbReference type="Proteomes" id="UP001262754">
    <property type="component" value="Unassembled WGS sequence"/>
</dbReference>
<keyword evidence="16" id="KW-0175">Coiled coil</keyword>
<evidence type="ECO:0000256" key="5">
    <source>
        <dbReference type="ARBA" id="ARBA00022475"/>
    </source>
</evidence>
<keyword evidence="9" id="KW-0547">Nucleotide-binding</keyword>
<feature type="transmembrane region" description="Helical" evidence="17">
    <location>
        <begin position="35"/>
        <end position="54"/>
    </location>
</feature>
<reference evidence="19 20" key="1">
    <citation type="submission" date="2023-07" db="EMBL/GenBank/DDBJ databases">
        <title>Sorghum-associated microbial communities from plants grown in Nebraska, USA.</title>
        <authorList>
            <person name="Schachtman D."/>
        </authorList>
    </citation>
    <scope>NUCLEOTIDE SEQUENCE [LARGE SCALE GENOMIC DNA]</scope>
    <source>
        <strain evidence="19 20">DS2154</strain>
    </source>
</reference>
<evidence type="ECO:0000256" key="3">
    <source>
        <dbReference type="ARBA" id="ARBA00008883"/>
    </source>
</evidence>
<keyword evidence="10" id="KW-0418">Kinase</keyword>
<accession>A0ABU1MXI9</accession>
<keyword evidence="7" id="KW-0808">Transferase</keyword>
<evidence type="ECO:0000259" key="18">
    <source>
        <dbReference type="SMART" id="SM00382"/>
    </source>
</evidence>
<evidence type="ECO:0000256" key="2">
    <source>
        <dbReference type="ARBA" id="ARBA00007316"/>
    </source>
</evidence>
<dbReference type="EC" id="2.7.10.2" evidence="4"/>
<keyword evidence="6" id="KW-0997">Cell inner membrane</keyword>
<evidence type="ECO:0000256" key="15">
    <source>
        <dbReference type="ARBA" id="ARBA00051245"/>
    </source>
</evidence>
<evidence type="ECO:0000256" key="16">
    <source>
        <dbReference type="SAM" id="Coils"/>
    </source>
</evidence>
<protein>
    <recommendedName>
        <fullName evidence="4">non-specific protein-tyrosine kinase</fullName>
        <ecNumber evidence="4">2.7.10.2</ecNumber>
    </recommendedName>
</protein>
<gene>
    <name evidence="19" type="ORF">J2800_001557</name>
</gene>
<sequence length="736" mass="78287">MENSVDTQPLTSRARGSSGETIDVERLIAAFRRRLWLFLAVAGVIAAVLLFVMLRQTPMYTATANVMINTRTEKVVDSQAVLSGLTADTGTVDTEVEVLKSPQLAAAVVDDLKLDKDPEFNAALQPPGLVGSILGGKKAADERAAPGAAEAEKQAVIAAVGKQLTVRRVGLTYSITISFQSTSAMKSATIANAFADAYIRSQLTAKFDATRQANSFLNTRLDTLRTQLQEADAAVSNYRVANNLLSSEGTTLTEQEISAYNQQLAQARAQQAEDEARLRTARAQLAAGSNGDDVGEALSSQVVQNLRAQRAVVSGRVAEMSGRYGERHPDMVRAQRELADIDQQIQAEIRRIVSNLEARVRVSQQRTASVEASLGGARGTLAANSAASVHLKELEGNAEAARTVYQNFLDRYKQTGAQEGVEQADARVVSRAVPPTHQSSPNVLLALALSVIVGAGAGLAAVVIAEIMDAGLATSDDVERKIGLASIASIPLMSSVAEPNERGIPPIDYVLRKPLSGFAEAFRSLRTSILYAVPGQQGKIVVLTSALPGEGKTTTSICLARVAAQAGSKVLLLDCDLRRRAVTRTLGLTPETGLAEVLHGTTPLESAVILDQTSGAYVLPLAHSASSTEDIFGLPAMDQLLARARASFDLIILDTAPVLALADTRILAGKTDLVVLLARWRKTPARAIGASVRLLQQANAQIAGVALTQVDMNAQSKHGYGDAGYYYDEYKKYYAS</sequence>
<dbReference type="Gene3D" id="3.40.50.300">
    <property type="entry name" value="P-loop containing nucleotide triphosphate hydrolases"/>
    <property type="match status" value="1"/>
</dbReference>
<dbReference type="InterPro" id="IPR050445">
    <property type="entry name" value="Bact_polysacc_biosynth/exp"/>
</dbReference>
<dbReference type="EMBL" id="JAVDRL010000004">
    <property type="protein sequence ID" value="MDR6530818.1"/>
    <property type="molecule type" value="Genomic_DNA"/>
</dbReference>
<evidence type="ECO:0000256" key="13">
    <source>
        <dbReference type="ARBA" id="ARBA00023136"/>
    </source>
</evidence>
<dbReference type="InterPro" id="IPR003593">
    <property type="entry name" value="AAA+_ATPase"/>
</dbReference>
<organism evidence="19 20">
    <name type="scientific">Caulobacter rhizosphaerae</name>
    <dbReference type="NCBI Taxonomy" id="2010972"/>
    <lineage>
        <taxon>Bacteria</taxon>
        <taxon>Pseudomonadati</taxon>
        <taxon>Pseudomonadota</taxon>
        <taxon>Alphaproteobacteria</taxon>
        <taxon>Caulobacterales</taxon>
        <taxon>Caulobacteraceae</taxon>
        <taxon>Caulobacter</taxon>
    </lineage>
</organism>
<proteinExistence type="inferred from homology"/>
<dbReference type="InterPro" id="IPR003856">
    <property type="entry name" value="LPS_length_determ_N"/>
</dbReference>
<comment type="catalytic activity">
    <reaction evidence="15">
        <text>L-tyrosyl-[protein] + ATP = O-phospho-L-tyrosyl-[protein] + ADP + H(+)</text>
        <dbReference type="Rhea" id="RHEA:10596"/>
        <dbReference type="Rhea" id="RHEA-COMP:10136"/>
        <dbReference type="Rhea" id="RHEA-COMP:20101"/>
        <dbReference type="ChEBI" id="CHEBI:15378"/>
        <dbReference type="ChEBI" id="CHEBI:30616"/>
        <dbReference type="ChEBI" id="CHEBI:46858"/>
        <dbReference type="ChEBI" id="CHEBI:61978"/>
        <dbReference type="ChEBI" id="CHEBI:456216"/>
        <dbReference type="EC" id="2.7.10.2"/>
    </reaction>
</comment>
<keyword evidence="12 17" id="KW-1133">Transmembrane helix</keyword>
<evidence type="ECO:0000256" key="10">
    <source>
        <dbReference type="ARBA" id="ARBA00022777"/>
    </source>
</evidence>
<dbReference type="SMART" id="SM00382">
    <property type="entry name" value="AAA"/>
    <property type="match status" value="1"/>
</dbReference>
<evidence type="ECO:0000256" key="9">
    <source>
        <dbReference type="ARBA" id="ARBA00022741"/>
    </source>
</evidence>